<dbReference type="WBParaSite" id="DME_0001008501-mRNA-1">
    <property type="protein sequence ID" value="DME_0001008501-mRNA-1"/>
    <property type="gene ID" value="DME_0001008501"/>
</dbReference>
<protein>
    <submittedName>
        <fullName evidence="1 4">Uncharacterized protein</fullName>
    </submittedName>
</protein>
<evidence type="ECO:0000313" key="3">
    <source>
        <dbReference type="Proteomes" id="UP000274756"/>
    </source>
</evidence>
<sequence length="106" mass="12400">MFFYSPNQLPFLLRRISSTADRHRDSIARSALRFDQSLIGNQINAHYNQVIEIRSPEFFDLRESQRRKSRSSFAPNSVVFDLPETHRRKSKAKSIVFDGHIIKGSY</sequence>
<organism evidence="2 4">
    <name type="scientific">Dracunculus medinensis</name>
    <name type="common">Guinea worm</name>
    <dbReference type="NCBI Taxonomy" id="318479"/>
    <lineage>
        <taxon>Eukaryota</taxon>
        <taxon>Metazoa</taxon>
        <taxon>Ecdysozoa</taxon>
        <taxon>Nematoda</taxon>
        <taxon>Chromadorea</taxon>
        <taxon>Rhabditida</taxon>
        <taxon>Spirurina</taxon>
        <taxon>Dracunculoidea</taxon>
        <taxon>Dracunculidae</taxon>
        <taxon>Dracunculus</taxon>
    </lineage>
</organism>
<gene>
    <name evidence="1" type="ORF">DME_LOCUS3607</name>
</gene>
<dbReference type="AlphaFoldDB" id="A0A0N4UQ21"/>
<dbReference type="Proteomes" id="UP000274756">
    <property type="component" value="Unassembled WGS sequence"/>
</dbReference>
<evidence type="ECO:0000313" key="1">
    <source>
        <dbReference type="EMBL" id="VDN53634.1"/>
    </source>
</evidence>
<reference evidence="4" key="1">
    <citation type="submission" date="2017-02" db="UniProtKB">
        <authorList>
            <consortium name="WormBaseParasite"/>
        </authorList>
    </citation>
    <scope>IDENTIFICATION</scope>
</reference>
<name>A0A0N4UQ21_DRAME</name>
<evidence type="ECO:0000313" key="2">
    <source>
        <dbReference type="Proteomes" id="UP000038040"/>
    </source>
</evidence>
<proteinExistence type="predicted"/>
<reference evidence="1 3" key="2">
    <citation type="submission" date="2018-11" db="EMBL/GenBank/DDBJ databases">
        <authorList>
            <consortium name="Pathogen Informatics"/>
        </authorList>
    </citation>
    <scope>NUCLEOTIDE SEQUENCE [LARGE SCALE GENOMIC DNA]</scope>
</reference>
<accession>A0A0N4UQ21</accession>
<dbReference type="EMBL" id="UYYG01000156">
    <property type="protein sequence ID" value="VDN53634.1"/>
    <property type="molecule type" value="Genomic_DNA"/>
</dbReference>
<dbReference type="Proteomes" id="UP000038040">
    <property type="component" value="Unplaced"/>
</dbReference>
<keyword evidence="3" id="KW-1185">Reference proteome</keyword>
<evidence type="ECO:0000313" key="4">
    <source>
        <dbReference type="WBParaSite" id="DME_0001008501-mRNA-1"/>
    </source>
</evidence>